<gene>
    <name evidence="1" type="ORF">METZ01_LOCUS19879</name>
</gene>
<dbReference type="EMBL" id="UINC01001000">
    <property type="protein sequence ID" value="SUZ67025.1"/>
    <property type="molecule type" value="Genomic_DNA"/>
</dbReference>
<proteinExistence type="predicted"/>
<dbReference type="AlphaFoldDB" id="A0A381PJ33"/>
<sequence>MQSKQNRGWAVEIRDGKATEGLSESYRKIRELSPECNIAKLEAFGFTVIEIAASASLVERLKA</sequence>
<organism evidence="1">
    <name type="scientific">marine metagenome</name>
    <dbReference type="NCBI Taxonomy" id="408172"/>
    <lineage>
        <taxon>unclassified sequences</taxon>
        <taxon>metagenomes</taxon>
        <taxon>ecological metagenomes</taxon>
    </lineage>
</organism>
<evidence type="ECO:0000313" key="1">
    <source>
        <dbReference type="EMBL" id="SUZ67025.1"/>
    </source>
</evidence>
<reference evidence="1" key="1">
    <citation type="submission" date="2018-05" db="EMBL/GenBank/DDBJ databases">
        <authorList>
            <person name="Lanie J.A."/>
            <person name="Ng W.-L."/>
            <person name="Kazmierczak K.M."/>
            <person name="Andrzejewski T.M."/>
            <person name="Davidsen T.M."/>
            <person name="Wayne K.J."/>
            <person name="Tettelin H."/>
            <person name="Glass J.I."/>
            <person name="Rusch D."/>
            <person name="Podicherti R."/>
            <person name="Tsui H.-C.T."/>
            <person name="Winkler M.E."/>
        </authorList>
    </citation>
    <scope>NUCLEOTIDE SEQUENCE</scope>
</reference>
<protein>
    <submittedName>
        <fullName evidence="1">Uncharacterized protein</fullName>
    </submittedName>
</protein>
<accession>A0A381PJ33</accession>
<name>A0A381PJ33_9ZZZZ</name>